<dbReference type="PROSITE" id="PS51257">
    <property type="entry name" value="PROKAR_LIPOPROTEIN"/>
    <property type="match status" value="1"/>
</dbReference>
<dbReference type="Proteomes" id="UP000183155">
    <property type="component" value="Unassembled WGS sequence"/>
</dbReference>
<dbReference type="EMBL" id="FNRS01000001">
    <property type="protein sequence ID" value="SEB68472.1"/>
    <property type="molecule type" value="Genomic_DNA"/>
</dbReference>
<reference evidence="2 4" key="1">
    <citation type="submission" date="2015-02" db="EMBL/GenBank/DDBJ databases">
        <title>Pseudomonas helleri sp. nov. and Pseudomonas weihenstephanensis sp. nov., isolated from raw cows milk.</title>
        <authorList>
            <person name="von Neubeck M."/>
            <person name="Huptas C."/>
            <person name="Wenning M."/>
            <person name="Scherer S."/>
        </authorList>
    </citation>
    <scope>NUCLEOTIDE SEQUENCE [LARGE SCALE GENOMIC DNA]</scope>
    <source>
        <strain evidence="2 4">DSM 21104</strain>
    </source>
</reference>
<evidence type="ECO:0000313" key="2">
    <source>
        <dbReference type="EMBL" id="KMM86760.1"/>
    </source>
</evidence>
<evidence type="ECO:0000313" key="4">
    <source>
        <dbReference type="Proteomes" id="UP000036395"/>
    </source>
</evidence>
<comment type="caution">
    <text evidence="2">The sequence shown here is derived from an EMBL/GenBank/DDBJ whole genome shotgun (WGS) entry which is preliminary data.</text>
</comment>
<gene>
    <name evidence="3" type="ORF">SAMN04490203_0952</name>
    <name evidence="2" type="ORF">TU78_01865</name>
</gene>
<evidence type="ECO:0000313" key="5">
    <source>
        <dbReference type="Proteomes" id="UP000183155"/>
    </source>
</evidence>
<sequence length="111" mass="11732">MVLSSKRLAACAVFWFSMQACAQPNISSGMMVLQGAVVESGCETGTVGSIDFGALTRLVEVAPRVMLAVNMAREGCGIDVVPFVTSFQLIQPSAYNEDAYGSKGIVTISYL</sequence>
<organism evidence="2 4">
    <name type="scientific">Pseudomonas taetrolens</name>
    <dbReference type="NCBI Taxonomy" id="47884"/>
    <lineage>
        <taxon>Bacteria</taxon>
        <taxon>Pseudomonadati</taxon>
        <taxon>Pseudomonadota</taxon>
        <taxon>Gammaproteobacteria</taxon>
        <taxon>Pseudomonadales</taxon>
        <taxon>Pseudomonadaceae</taxon>
        <taxon>Pseudomonas</taxon>
    </lineage>
</organism>
<evidence type="ECO:0008006" key="6">
    <source>
        <dbReference type="Google" id="ProtNLM"/>
    </source>
</evidence>
<dbReference type="Proteomes" id="UP000036395">
    <property type="component" value="Unassembled WGS sequence"/>
</dbReference>
<reference evidence="3 5" key="2">
    <citation type="submission" date="2016-10" db="EMBL/GenBank/DDBJ databases">
        <authorList>
            <person name="Varghese N."/>
            <person name="Submissions S."/>
        </authorList>
    </citation>
    <scope>NUCLEOTIDE SEQUENCE [LARGE SCALE GENOMIC DNA]</scope>
    <source>
        <strain evidence="3 5">BS3652</strain>
    </source>
</reference>
<feature type="signal peptide" evidence="1">
    <location>
        <begin position="1"/>
        <end position="22"/>
    </location>
</feature>
<name>A0A0J6GYQ6_PSETA</name>
<dbReference type="PATRIC" id="fig|47884.3.peg.770"/>
<dbReference type="EMBL" id="JYLA01000001">
    <property type="protein sequence ID" value="KMM86760.1"/>
    <property type="molecule type" value="Genomic_DNA"/>
</dbReference>
<proteinExistence type="predicted"/>
<keyword evidence="1" id="KW-0732">Signal</keyword>
<protein>
    <recommendedName>
        <fullName evidence="6">Type 1 fimbrial protein</fullName>
    </recommendedName>
</protein>
<keyword evidence="5" id="KW-1185">Reference proteome</keyword>
<evidence type="ECO:0000313" key="3">
    <source>
        <dbReference type="EMBL" id="SEB68472.1"/>
    </source>
</evidence>
<evidence type="ECO:0000256" key="1">
    <source>
        <dbReference type="SAM" id="SignalP"/>
    </source>
</evidence>
<dbReference type="AlphaFoldDB" id="A0A0J6GYQ6"/>
<accession>A0A0J6GYQ6</accession>
<feature type="chain" id="PRO_5005272634" description="Type 1 fimbrial protein" evidence="1">
    <location>
        <begin position="23"/>
        <end position="111"/>
    </location>
</feature>